<organism evidence="1">
    <name type="scientific">marine metagenome</name>
    <dbReference type="NCBI Taxonomy" id="408172"/>
    <lineage>
        <taxon>unclassified sequences</taxon>
        <taxon>metagenomes</taxon>
        <taxon>ecological metagenomes</taxon>
    </lineage>
</organism>
<dbReference type="InterPro" id="IPR036291">
    <property type="entry name" value="NAD(P)-bd_dom_sf"/>
</dbReference>
<feature type="non-terminal residue" evidence="1">
    <location>
        <position position="1"/>
    </location>
</feature>
<proteinExistence type="predicted"/>
<dbReference type="EMBL" id="UINC01200507">
    <property type="protein sequence ID" value="SVE19429.1"/>
    <property type="molecule type" value="Genomic_DNA"/>
</dbReference>
<name>A0A383BHT5_9ZZZZ</name>
<dbReference type="InterPro" id="IPR003462">
    <property type="entry name" value="ODC_Mu_crystall"/>
</dbReference>
<dbReference type="Pfam" id="PF02423">
    <property type="entry name" value="OCD_Mu_crystall"/>
    <property type="match status" value="1"/>
</dbReference>
<dbReference type="GO" id="GO:0005737">
    <property type="term" value="C:cytoplasm"/>
    <property type="evidence" value="ECO:0007669"/>
    <property type="project" value="TreeGrafter"/>
</dbReference>
<accession>A0A383BHT5</accession>
<evidence type="ECO:0008006" key="2">
    <source>
        <dbReference type="Google" id="ProtNLM"/>
    </source>
</evidence>
<dbReference type="AlphaFoldDB" id="A0A383BHT5"/>
<sequence>RNLKSIKVIGRTIDQAKEFCKQFDSFVEPGNNDCLVDADIICTTTTSDNPLFEVDDVKPGVHINAVGAHQSKSRELASNLIQKGKVYIDQLEPSKHEAGDILIPITEGIYSWDNIEGELGELIDGKIEGRKNDIDITIFNSIGNAIQDLMIGTIILEKNKN</sequence>
<dbReference type="SUPFAM" id="SSF51735">
    <property type="entry name" value="NAD(P)-binding Rossmann-fold domains"/>
    <property type="match status" value="1"/>
</dbReference>
<dbReference type="PANTHER" id="PTHR13812:SF19">
    <property type="entry name" value="KETIMINE REDUCTASE MU-CRYSTALLIN"/>
    <property type="match status" value="1"/>
</dbReference>
<protein>
    <recommendedName>
        <fullName evidence="2">Ornithine cyclodeaminase family protein</fullName>
    </recommendedName>
</protein>
<gene>
    <name evidence="1" type="ORF">METZ01_LOCUS472283</name>
</gene>
<dbReference type="Gene3D" id="3.30.1780.10">
    <property type="entry name" value="ornithine cyclodeaminase, domain 1"/>
    <property type="match status" value="1"/>
</dbReference>
<evidence type="ECO:0000313" key="1">
    <source>
        <dbReference type="EMBL" id="SVE19429.1"/>
    </source>
</evidence>
<dbReference type="Gene3D" id="3.40.50.720">
    <property type="entry name" value="NAD(P)-binding Rossmann-like Domain"/>
    <property type="match status" value="1"/>
</dbReference>
<dbReference type="InterPro" id="IPR023401">
    <property type="entry name" value="ODC_N"/>
</dbReference>
<dbReference type="PANTHER" id="PTHR13812">
    <property type="entry name" value="KETIMINE REDUCTASE MU-CRYSTALLIN"/>
    <property type="match status" value="1"/>
</dbReference>
<reference evidence="1" key="1">
    <citation type="submission" date="2018-05" db="EMBL/GenBank/DDBJ databases">
        <authorList>
            <person name="Lanie J.A."/>
            <person name="Ng W.-L."/>
            <person name="Kazmierczak K.M."/>
            <person name="Andrzejewski T.M."/>
            <person name="Davidsen T.M."/>
            <person name="Wayne K.J."/>
            <person name="Tettelin H."/>
            <person name="Glass J.I."/>
            <person name="Rusch D."/>
            <person name="Podicherti R."/>
            <person name="Tsui H.-C.T."/>
            <person name="Winkler M.E."/>
        </authorList>
    </citation>
    <scope>NUCLEOTIDE SEQUENCE</scope>
</reference>